<evidence type="ECO:0000256" key="6">
    <source>
        <dbReference type="ARBA" id="ARBA00023136"/>
    </source>
</evidence>
<evidence type="ECO:0000313" key="10">
    <source>
        <dbReference type="EMBL" id="GGG66884.1"/>
    </source>
</evidence>
<dbReference type="RefSeq" id="WP_188539361.1">
    <property type="nucleotide sequence ID" value="NZ_BMEQ01000025.1"/>
</dbReference>
<feature type="transmembrane region" description="Helical" evidence="8">
    <location>
        <begin position="462"/>
        <end position="483"/>
    </location>
</feature>
<protein>
    <recommendedName>
        <fullName evidence="9">ABC-2 type transporter transmembrane domain-containing protein</fullName>
    </recommendedName>
</protein>
<evidence type="ECO:0000256" key="3">
    <source>
        <dbReference type="ARBA" id="ARBA00022475"/>
    </source>
</evidence>
<feature type="region of interest" description="Disordered" evidence="7">
    <location>
        <begin position="487"/>
        <end position="506"/>
    </location>
</feature>
<feature type="compositionally biased region" description="Pro residues" evidence="7">
    <location>
        <begin position="495"/>
        <end position="506"/>
    </location>
</feature>
<dbReference type="PANTHER" id="PTHR43077:SF8">
    <property type="entry name" value="DOXORUBICIN RESISTANCE ABC TRANSPORTER PERMEASE PROTEIN DRRB"/>
    <property type="match status" value="1"/>
</dbReference>
<evidence type="ECO:0000256" key="1">
    <source>
        <dbReference type="ARBA" id="ARBA00004651"/>
    </source>
</evidence>
<dbReference type="EMBL" id="BMEQ01000025">
    <property type="protein sequence ID" value="GGG66884.1"/>
    <property type="molecule type" value="Genomic_DNA"/>
</dbReference>
<dbReference type="GO" id="GO:0140359">
    <property type="term" value="F:ABC-type transporter activity"/>
    <property type="evidence" value="ECO:0007669"/>
    <property type="project" value="InterPro"/>
</dbReference>
<evidence type="ECO:0000313" key="11">
    <source>
        <dbReference type="Proteomes" id="UP000638848"/>
    </source>
</evidence>
<evidence type="ECO:0000256" key="4">
    <source>
        <dbReference type="ARBA" id="ARBA00022692"/>
    </source>
</evidence>
<evidence type="ECO:0000259" key="9">
    <source>
        <dbReference type="Pfam" id="PF12698"/>
    </source>
</evidence>
<keyword evidence="5 8" id="KW-1133">Transmembrane helix</keyword>
<gene>
    <name evidence="10" type="ORF">GCM10011374_33840</name>
</gene>
<name>A0A917LZ63_9MICC</name>
<evidence type="ECO:0000256" key="5">
    <source>
        <dbReference type="ARBA" id="ARBA00022989"/>
    </source>
</evidence>
<comment type="similarity">
    <text evidence="2">Belongs to the ABC-2 integral membrane protein family.</text>
</comment>
<accession>A0A917LZ63</accession>
<comment type="subcellular location">
    <subcellularLocation>
        <location evidence="1">Cell membrane</location>
        <topology evidence="1">Multi-pass membrane protein</topology>
    </subcellularLocation>
</comment>
<feature type="transmembrane region" description="Helical" evidence="8">
    <location>
        <begin position="26"/>
        <end position="47"/>
    </location>
</feature>
<evidence type="ECO:0000256" key="2">
    <source>
        <dbReference type="ARBA" id="ARBA00007783"/>
    </source>
</evidence>
<keyword evidence="11" id="KW-1185">Reference proteome</keyword>
<keyword evidence="4 8" id="KW-0812">Transmembrane</keyword>
<dbReference type="Pfam" id="PF12698">
    <property type="entry name" value="ABC2_membrane_3"/>
    <property type="match status" value="1"/>
</dbReference>
<comment type="caution">
    <text evidence="10">The sequence shown here is derived from an EMBL/GenBank/DDBJ whole genome shotgun (WGS) entry which is preliminary data.</text>
</comment>
<proteinExistence type="inferred from homology"/>
<sequence>MSAPAPLPPHRPAHAGRPSPYRAVGFWLLPALVVLLLAAAGTGLYMGGLADPTAHLKDFPVAVVNQDAGARVPDRNGSAEVQNLGGQIVDGFVEEAAEGEELDLRVLSWEQARQQLETGQVYAAVVVPETFSADAAGLVAGALTQEDTARPAVTVYTDPKAGALATRLATGAVEPGLARAGAALGEQLTAAARDAEDRARAQVEQQLAADQAEQSRRTQQAADRAGPATAAFARQLAGRKQDTPAQLAEQLAPRVSAASAVLLADPVQVTTTAHQELEEGTALGMGAFYYAILLLVLGLTGSIGVSVLVDGRLGIAPLEIGARFRLEAPTTPSRPVTFLLKWGLFVAAAAPAAGVVMWVAHAAGVPLPHGQVLFLTSWLAMAAVSAAVFALLTVFGSAGMLLAMLYLVLMGLPSAGAVVPLEALPGFFRAIAPAEPLHHVAVAVRSVLYFDARPDAGLRTGAVALAGILVASVLTALVVGVVYDRRSGRRGEGAPPAPVPAPAAAG</sequence>
<feature type="region of interest" description="Disordered" evidence="7">
    <location>
        <begin position="195"/>
        <end position="225"/>
    </location>
</feature>
<feature type="transmembrane region" description="Helical" evidence="8">
    <location>
        <begin position="398"/>
        <end position="419"/>
    </location>
</feature>
<keyword evidence="3" id="KW-1003">Cell membrane</keyword>
<organism evidence="10 11">
    <name type="scientific">Kocuria dechangensis</name>
    <dbReference type="NCBI Taxonomy" id="1176249"/>
    <lineage>
        <taxon>Bacteria</taxon>
        <taxon>Bacillati</taxon>
        <taxon>Actinomycetota</taxon>
        <taxon>Actinomycetes</taxon>
        <taxon>Micrococcales</taxon>
        <taxon>Micrococcaceae</taxon>
        <taxon>Kocuria</taxon>
    </lineage>
</organism>
<dbReference type="InterPro" id="IPR013525">
    <property type="entry name" value="ABC2_TM"/>
</dbReference>
<reference evidence="10" key="2">
    <citation type="submission" date="2020-09" db="EMBL/GenBank/DDBJ databases">
        <authorList>
            <person name="Sun Q."/>
            <person name="Zhou Y."/>
        </authorList>
    </citation>
    <scope>NUCLEOTIDE SEQUENCE</scope>
    <source>
        <strain evidence="10">CGMCC 1.12187</strain>
    </source>
</reference>
<dbReference type="InterPro" id="IPR051328">
    <property type="entry name" value="T7SS_ABC-Transporter"/>
</dbReference>
<feature type="domain" description="ABC-2 type transporter transmembrane" evidence="9">
    <location>
        <begin position="28"/>
        <end position="478"/>
    </location>
</feature>
<feature type="transmembrane region" description="Helical" evidence="8">
    <location>
        <begin position="287"/>
        <end position="309"/>
    </location>
</feature>
<dbReference type="Gene3D" id="3.40.1710.10">
    <property type="entry name" value="abc type-2 transporter like domain"/>
    <property type="match status" value="1"/>
</dbReference>
<dbReference type="Proteomes" id="UP000638848">
    <property type="component" value="Unassembled WGS sequence"/>
</dbReference>
<feature type="transmembrane region" description="Helical" evidence="8">
    <location>
        <begin position="339"/>
        <end position="360"/>
    </location>
</feature>
<keyword evidence="6 8" id="KW-0472">Membrane</keyword>
<evidence type="ECO:0000256" key="8">
    <source>
        <dbReference type="SAM" id="Phobius"/>
    </source>
</evidence>
<dbReference type="PANTHER" id="PTHR43077">
    <property type="entry name" value="TRANSPORT PERMEASE YVFS-RELATED"/>
    <property type="match status" value="1"/>
</dbReference>
<evidence type="ECO:0000256" key="7">
    <source>
        <dbReference type="SAM" id="MobiDB-lite"/>
    </source>
</evidence>
<dbReference type="AlphaFoldDB" id="A0A917LZ63"/>
<reference evidence="10" key="1">
    <citation type="journal article" date="2014" name="Int. J. Syst. Evol. Microbiol.">
        <title>Complete genome sequence of Corynebacterium casei LMG S-19264T (=DSM 44701T), isolated from a smear-ripened cheese.</title>
        <authorList>
            <consortium name="US DOE Joint Genome Institute (JGI-PGF)"/>
            <person name="Walter F."/>
            <person name="Albersmeier A."/>
            <person name="Kalinowski J."/>
            <person name="Ruckert C."/>
        </authorList>
    </citation>
    <scope>NUCLEOTIDE SEQUENCE</scope>
    <source>
        <strain evidence="10">CGMCC 1.12187</strain>
    </source>
</reference>
<feature type="transmembrane region" description="Helical" evidence="8">
    <location>
        <begin position="372"/>
        <end position="392"/>
    </location>
</feature>
<dbReference type="GO" id="GO:0005886">
    <property type="term" value="C:plasma membrane"/>
    <property type="evidence" value="ECO:0007669"/>
    <property type="project" value="UniProtKB-SubCell"/>
</dbReference>